<dbReference type="Pfam" id="PF12696">
    <property type="entry name" value="TraG-D_C"/>
    <property type="match status" value="1"/>
</dbReference>
<dbReference type="Gene3D" id="3.40.50.300">
    <property type="entry name" value="P-loop containing nucleotide triphosphate hydrolases"/>
    <property type="match status" value="1"/>
</dbReference>
<feature type="domain" description="TraD/TraG TraM recognition site" evidence="7">
    <location>
        <begin position="410"/>
        <end position="528"/>
    </location>
</feature>
<reference evidence="8 9" key="1">
    <citation type="journal article" date="2019" name="Int. J. Syst. Evol. Microbiol.">
        <title>The Global Catalogue of Microorganisms (GCM) 10K type strain sequencing project: providing services to taxonomists for standard genome sequencing and annotation.</title>
        <authorList>
            <consortium name="The Broad Institute Genomics Platform"/>
            <consortium name="The Broad Institute Genome Sequencing Center for Infectious Disease"/>
            <person name="Wu L."/>
            <person name="Ma J."/>
        </authorList>
    </citation>
    <scope>NUCLEOTIDE SEQUENCE [LARGE SCALE GENOMIC DNA]</scope>
    <source>
        <strain evidence="8 9">JCM 14322</strain>
    </source>
</reference>
<sequence length="592" mass="63660">MAVPGRTNIGGSPWPLLAVLGVGVLVLVDVWGAFRLAHTFNGSADNLPSDPFLTIAALVHGQAAWPTTATILLVGFVVVELVAAIVLGVMFTKNRGKRSRVDDASRYMGRGRDLDGVSLQNAAAFAKRVGIEGDVKGVFIGESVSGAQPLYSSWEDVMILIAGPRTGKSTSFAIPQIVEAPGSVLVTSNKRDVVDATRDIRAQHGDVWVFDPQAIALEEPVWWWNPLSYVTDEVKAAKLAEHFAAGSRTVGGSSSDYFDNAGQNLLADLLLAAALSSRPITDVYLWTTRPADETPAEILEEHNYTLQAARLFGAINLPDKQRGGIYGTAAEMASCLTNRQVARWVTPQSPADPRPQFDPQAFVQRTDSLYSLSKEGRGSAGPLVTALTVAVCEAAEELASRSSYGRLAKPLLCILDEAANVCRWRELPNLYSHYGSRGIIPLTILQSWSQGVDVWGESGMRKLWSAANIAIYGGSVKEKAFLEDLSSMVGDYERVVSSTSTGRGQRTVSQQSQRERILDVADLAAMPKGRALVLSSGNRPALIRTRHWARGSYKEQIEASILAHDPAAAQTIAGGEAELVANEHELASKEAA</sequence>
<name>A0ABN2MDI4_9MICO</name>
<keyword evidence="4 6" id="KW-1133">Transmembrane helix</keyword>
<evidence type="ECO:0000259" key="7">
    <source>
        <dbReference type="Pfam" id="PF12696"/>
    </source>
</evidence>
<evidence type="ECO:0000256" key="4">
    <source>
        <dbReference type="ARBA" id="ARBA00022989"/>
    </source>
</evidence>
<dbReference type="EMBL" id="BAAANJ010000028">
    <property type="protein sequence ID" value="GAA1821380.1"/>
    <property type="molecule type" value="Genomic_DNA"/>
</dbReference>
<keyword evidence="9" id="KW-1185">Reference proteome</keyword>
<dbReference type="CDD" id="cd01127">
    <property type="entry name" value="TrwB_TraG_TraD_VirD4"/>
    <property type="match status" value="1"/>
</dbReference>
<feature type="transmembrane region" description="Helical" evidence="6">
    <location>
        <begin position="14"/>
        <end position="34"/>
    </location>
</feature>
<dbReference type="PANTHER" id="PTHR37937:SF1">
    <property type="entry name" value="CONJUGATIVE TRANSFER: DNA TRANSPORT"/>
    <property type="match status" value="1"/>
</dbReference>
<keyword evidence="2" id="KW-1003">Cell membrane</keyword>
<accession>A0ABN2MDI4</accession>
<comment type="caution">
    <text evidence="8">The sequence shown here is derived from an EMBL/GenBank/DDBJ whole genome shotgun (WGS) entry which is preliminary data.</text>
</comment>
<evidence type="ECO:0000256" key="1">
    <source>
        <dbReference type="ARBA" id="ARBA00004651"/>
    </source>
</evidence>
<dbReference type="PANTHER" id="PTHR37937">
    <property type="entry name" value="CONJUGATIVE TRANSFER: DNA TRANSPORT"/>
    <property type="match status" value="1"/>
</dbReference>
<dbReference type="InterPro" id="IPR051539">
    <property type="entry name" value="T4SS-coupling_protein"/>
</dbReference>
<dbReference type="SUPFAM" id="SSF52540">
    <property type="entry name" value="P-loop containing nucleoside triphosphate hydrolases"/>
    <property type="match status" value="1"/>
</dbReference>
<evidence type="ECO:0000256" key="2">
    <source>
        <dbReference type="ARBA" id="ARBA00022475"/>
    </source>
</evidence>
<proteinExistence type="predicted"/>
<protein>
    <recommendedName>
        <fullName evidence="7">TraD/TraG TraM recognition site domain-containing protein</fullName>
    </recommendedName>
</protein>
<feature type="transmembrane region" description="Helical" evidence="6">
    <location>
        <begin position="71"/>
        <end position="91"/>
    </location>
</feature>
<dbReference type="RefSeq" id="WP_344298001.1">
    <property type="nucleotide sequence ID" value="NZ_BAAANJ010000028.1"/>
</dbReference>
<evidence type="ECO:0000256" key="5">
    <source>
        <dbReference type="ARBA" id="ARBA00023136"/>
    </source>
</evidence>
<comment type="subcellular location">
    <subcellularLocation>
        <location evidence="1">Cell membrane</location>
        <topology evidence="1">Multi-pass membrane protein</topology>
    </subcellularLocation>
</comment>
<organism evidence="8 9">
    <name type="scientific">Agromyces neolithicus</name>
    <dbReference type="NCBI Taxonomy" id="269420"/>
    <lineage>
        <taxon>Bacteria</taxon>
        <taxon>Bacillati</taxon>
        <taxon>Actinomycetota</taxon>
        <taxon>Actinomycetes</taxon>
        <taxon>Micrococcales</taxon>
        <taxon>Microbacteriaceae</taxon>
        <taxon>Agromyces</taxon>
    </lineage>
</organism>
<evidence type="ECO:0000313" key="9">
    <source>
        <dbReference type="Proteomes" id="UP001500002"/>
    </source>
</evidence>
<dbReference type="Proteomes" id="UP001500002">
    <property type="component" value="Unassembled WGS sequence"/>
</dbReference>
<keyword evidence="5 6" id="KW-0472">Membrane</keyword>
<gene>
    <name evidence="8" type="ORF">GCM10009749_35080</name>
</gene>
<keyword evidence="3 6" id="KW-0812">Transmembrane</keyword>
<evidence type="ECO:0000256" key="6">
    <source>
        <dbReference type="SAM" id="Phobius"/>
    </source>
</evidence>
<evidence type="ECO:0000256" key="3">
    <source>
        <dbReference type="ARBA" id="ARBA00022692"/>
    </source>
</evidence>
<dbReference type="InterPro" id="IPR032689">
    <property type="entry name" value="TraG-D_C"/>
</dbReference>
<evidence type="ECO:0000313" key="8">
    <source>
        <dbReference type="EMBL" id="GAA1821380.1"/>
    </source>
</evidence>
<dbReference type="InterPro" id="IPR027417">
    <property type="entry name" value="P-loop_NTPase"/>
</dbReference>